<dbReference type="GO" id="GO:0016757">
    <property type="term" value="F:glycosyltransferase activity"/>
    <property type="evidence" value="ECO:0007669"/>
    <property type="project" value="TreeGrafter"/>
</dbReference>
<feature type="region of interest" description="Disordered" evidence="2">
    <location>
        <begin position="354"/>
        <end position="394"/>
    </location>
</feature>
<protein>
    <recommendedName>
        <fullName evidence="3">ACT domain-containing protein</fullName>
    </recommendedName>
</protein>
<evidence type="ECO:0000259" key="3">
    <source>
        <dbReference type="PROSITE" id="PS51671"/>
    </source>
</evidence>
<sequence length="1274" mass="132820">MATYERRQGKWTTQECDYAMLLIEHFTSGSLPGLLGGESLRSTLSECLMCTPMRVTKKLSSTHAIGKCCFKKKGDLGPGDRAALDAARLAFLASVEKPGRPAAAPPGESGRVTRGTSGAIQRKRSRDLDGDDGEPGWLESLAGGSWLAEPEVETPAALPGLPRAHEESGAVETSVLAHVTDEGRTAVRIVVADRPGLLGEMSRFFQRKNLSVVGCRCETLPGSVAHDEFDVVDTHSRRPVVDAEDLELLEEAVLECLAASERHFSGATTLNVSLPDRPGLLKQITETLGSLRLSIVGAKISTVARGRDSPEDAGLPKTAVDTFDVVDAETGGPVLDPNRLREIERRLALDLETDESASGASSLGSNSPRLEIFADGSPPRSRSISAENSCDGSSCAARDAIPTAVVRTSSGACASSAHLARAREAKRAKHEVHGALAWLVAAARADRDAGCRAAAETALAGELLALGQFANAARAARTAAALAPGGGARDAALAALAAAQDGLAAARRAGARAALAVASPVAGATYARSRAIDVEASTARLAAPGDAAVRVCAYVDRAALVSCAARGAELRGLEPGRHELTAVAVGLPSGAAVANITVEWEWHVVEGVAAGRADAARPYAEDPIPASFHRGGLSVDGSSEYVDGLAASDARVVVHRPRKGGFWRDKGEMAAAALNAASPGPGALLLQLDVDELWTADALGAALRLLGDSDLTCAYFHCHFLVGPKLATATPRGYGHSDAYEWLRLWRADPDDVFWASHAPPRLALRTGAGWEPLAGARCLGHNATAAAGAVFTHHAYVAERQVAFKERFYGYAGAVDGWRRLQAAEPPVPLADYLPWVRDEPRFRATVADAVPFAAAAVLGVSTRAVAAAEAPPTPVVNAEVLRAVAAAKQRPAGDAPRAICVDGVVFQRQAGRGAGISRVWANLLPRLADAAAGGLVLLERGGSQLPASLAALHRRAAPPFPDDHDHVADALSLAWLCEGSAAFASTEYTRPDGRLWAGRVVLLVHDLTPEKFAWPRSPYWDLKRSAIEQADAILAVSAATRGALATFYPGARARDAGLAPNGFDASIFYPRPPAEGAALAKTAKPYALVVGYRRGYKNGLAVARAFYDARARHLHLWLVGGDAPSADELALLAGPHYNASFSHSARLSDDDLARAYSGAAALVYMSRDEGFGLPVLEAMACGCPVVAARIPAVAELVGDVAAPGCGGAAPCAAVLLDDPDRSTALWHALRALAGLRGAARGAARDALVARARAFAGAWGASARALGAALLRT</sequence>
<evidence type="ECO:0000256" key="2">
    <source>
        <dbReference type="SAM" id="MobiDB-lite"/>
    </source>
</evidence>
<feature type="compositionally biased region" description="Polar residues" evidence="2">
    <location>
        <begin position="380"/>
        <end position="392"/>
    </location>
</feature>
<dbReference type="PROSITE" id="PS51671">
    <property type="entry name" value="ACT"/>
    <property type="match status" value="2"/>
</dbReference>
<dbReference type="InterPro" id="IPR045865">
    <property type="entry name" value="ACT-like_dom_sf"/>
</dbReference>
<organism evidence="5">
    <name type="scientific">Aureococcus anophagefferens</name>
    <name type="common">Harmful bloom alga</name>
    <dbReference type="NCBI Taxonomy" id="44056"/>
    <lineage>
        <taxon>Eukaryota</taxon>
        <taxon>Sar</taxon>
        <taxon>Stramenopiles</taxon>
        <taxon>Ochrophyta</taxon>
        <taxon>Pelagophyceae</taxon>
        <taxon>Pelagomonadales</taxon>
        <taxon>Pelagomonadaceae</taxon>
        <taxon>Aureococcus</taxon>
    </lineage>
</organism>
<dbReference type="PANTHER" id="PTHR46401:SF2">
    <property type="entry name" value="GLYCOSYLTRANSFERASE WBBK-RELATED"/>
    <property type="match status" value="1"/>
</dbReference>
<feature type="compositionally biased region" description="Low complexity" evidence="2">
    <location>
        <begin position="356"/>
        <end position="367"/>
    </location>
</feature>
<keyword evidence="5" id="KW-1185">Reference proteome</keyword>
<dbReference type="KEGG" id="aaf:AURANDRAFT_70849"/>
<dbReference type="CDD" id="cd04873">
    <property type="entry name" value="ACT_UUR-ACR-like"/>
    <property type="match status" value="1"/>
</dbReference>
<accession>F0Y104</accession>
<dbReference type="EMBL" id="GL833122">
    <property type="protein sequence ID" value="EGB11648.1"/>
    <property type="molecule type" value="Genomic_DNA"/>
</dbReference>
<dbReference type="OrthoDB" id="512920at2759"/>
<dbReference type="Gene3D" id="3.40.50.2000">
    <property type="entry name" value="Glycogen Phosphorylase B"/>
    <property type="match status" value="2"/>
</dbReference>
<dbReference type="CDD" id="cd03809">
    <property type="entry name" value="GT4_MtfB-like"/>
    <property type="match status" value="1"/>
</dbReference>
<dbReference type="AlphaFoldDB" id="F0Y104"/>
<evidence type="ECO:0000256" key="1">
    <source>
        <dbReference type="ARBA" id="ARBA00022679"/>
    </source>
</evidence>
<feature type="domain" description="ACT" evidence="3">
    <location>
        <begin position="186"/>
        <end position="267"/>
    </location>
</feature>
<dbReference type="SUPFAM" id="SSF55021">
    <property type="entry name" value="ACT-like"/>
    <property type="match status" value="2"/>
</dbReference>
<dbReference type="InParanoid" id="F0Y104"/>
<keyword evidence="1" id="KW-0808">Transferase</keyword>
<evidence type="ECO:0000313" key="4">
    <source>
        <dbReference type="EMBL" id="EGB11648.1"/>
    </source>
</evidence>
<dbReference type="PANTHER" id="PTHR46401">
    <property type="entry name" value="GLYCOSYLTRANSFERASE WBBK-RELATED"/>
    <property type="match status" value="1"/>
</dbReference>
<dbReference type="RefSeq" id="XP_009033993.1">
    <property type="nucleotide sequence ID" value="XM_009035745.1"/>
</dbReference>
<dbReference type="SUPFAM" id="SSF53756">
    <property type="entry name" value="UDP-Glycosyltransferase/glycogen phosphorylase"/>
    <property type="match status" value="1"/>
</dbReference>
<dbReference type="Pfam" id="PF13692">
    <property type="entry name" value="Glyco_trans_1_4"/>
    <property type="match status" value="1"/>
</dbReference>
<evidence type="ECO:0000313" key="5">
    <source>
        <dbReference type="Proteomes" id="UP000002729"/>
    </source>
</evidence>
<proteinExistence type="predicted"/>
<name>F0Y104_AURAN</name>
<dbReference type="Proteomes" id="UP000002729">
    <property type="component" value="Unassembled WGS sequence"/>
</dbReference>
<feature type="region of interest" description="Disordered" evidence="2">
    <location>
        <begin position="97"/>
        <end position="141"/>
    </location>
</feature>
<dbReference type="GeneID" id="20227953"/>
<dbReference type="InterPro" id="IPR002912">
    <property type="entry name" value="ACT_dom"/>
</dbReference>
<gene>
    <name evidence="4" type="ORF">AURANDRAFT_70849</name>
</gene>
<dbReference type="eggNOG" id="ENOG502SMDP">
    <property type="taxonomic scope" value="Eukaryota"/>
</dbReference>
<reference evidence="4 5" key="1">
    <citation type="journal article" date="2011" name="Proc. Natl. Acad. Sci. U.S.A.">
        <title>Niche of harmful alga Aureococcus anophagefferens revealed through ecogenomics.</title>
        <authorList>
            <person name="Gobler C.J."/>
            <person name="Berry D.L."/>
            <person name="Dyhrman S.T."/>
            <person name="Wilhelm S.W."/>
            <person name="Salamov A."/>
            <person name="Lobanov A.V."/>
            <person name="Zhang Y."/>
            <person name="Collier J.L."/>
            <person name="Wurch L.L."/>
            <person name="Kustka A.B."/>
            <person name="Dill B.D."/>
            <person name="Shah M."/>
            <person name="VerBerkmoes N.C."/>
            <person name="Kuo A."/>
            <person name="Terry A."/>
            <person name="Pangilinan J."/>
            <person name="Lindquist E.A."/>
            <person name="Lucas S."/>
            <person name="Paulsen I.T."/>
            <person name="Hattenrath-Lehmann T.K."/>
            <person name="Talmage S.C."/>
            <person name="Walker E.A."/>
            <person name="Koch F."/>
            <person name="Burson A.M."/>
            <person name="Marcoval M.A."/>
            <person name="Tang Y.Z."/>
            <person name="Lecleir G.R."/>
            <person name="Coyne K.J."/>
            <person name="Berg G.M."/>
            <person name="Bertrand E.M."/>
            <person name="Saito M.A."/>
            <person name="Gladyshev V.N."/>
            <person name="Grigoriev I.V."/>
        </authorList>
    </citation>
    <scope>NUCLEOTIDE SEQUENCE [LARGE SCALE GENOMIC DNA]</scope>
    <source>
        <strain evidence="5">CCMP 1984</strain>
    </source>
</reference>
<feature type="domain" description="ACT" evidence="3">
    <location>
        <begin position="269"/>
        <end position="358"/>
    </location>
</feature>